<comment type="caution">
    <text evidence="9">Lacks conserved residue(s) required for the propagation of feature annotation.</text>
</comment>
<dbReference type="GO" id="GO:0009229">
    <property type="term" value="P:thiamine diphosphate biosynthetic process"/>
    <property type="evidence" value="ECO:0007669"/>
    <property type="project" value="UniProtKB-UniRule"/>
</dbReference>
<sequence length="420" mass="47386">MTPIVITPEEILPDEVRLWEALFKSGLQRLHVRKPHASINELKHMLHSLAKQYHSRVILHQHHILAEEFYLGGVHFKSVHQTDEYPIKRQNISRSRSCHTPLEVLNHYKTHDYVFLSPIYNSISKQGYPSAFYPNEIQTLFQDHPEIKNCIALGGIDQTNIQDCLDLGFMGCALLGSIWEGNHLSPELVSKRFYEIQANSKMMIKNTSISDFQFITNDFSKLNELEQIQQVCKAGAKWIQLRLKNKSDEDILKMGKQAADICHQYQAKLILNDHAHLVKEIGAHGVHLGKADLSPVTARKLLGREYIIGGTANDINDIRQLHQSGVDYIGLGPFRFTQTKKNLAPVLGLKGYKQIIEQCQIENIHLPIVAIGGINIEDVSDLVESGLHGIALSSAITSSENLISTTTNYLKQLINPLCNN</sequence>
<comment type="cofactor">
    <cofactor evidence="9">
        <name>Mg(2+)</name>
        <dbReference type="ChEBI" id="CHEBI:18420"/>
    </cofactor>
    <text evidence="9">Binds 1 Mg(2+) ion per subunit.</text>
</comment>
<dbReference type="SUPFAM" id="SSF51391">
    <property type="entry name" value="Thiamin phosphate synthase"/>
    <property type="match status" value="2"/>
</dbReference>
<dbReference type="RefSeq" id="WP_130307968.1">
    <property type="nucleotide sequence ID" value="NZ_SHKN01000002.1"/>
</dbReference>
<evidence type="ECO:0000259" key="12">
    <source>
        <dbReference type="Pfam" id="PF02581"/>
    </source>
</evidence>
<dbReference type="EC" id="2.5.1.3" evidence="9"/>
<evidence type="ECO:0000256" key="3">
    <source>
        <dbReference type="ARBA" id="ARBA00022723"/>
    </source>
</evidence>
<keyword evidence="2 9" id="KW-0808">Transferase</keyword>
<feature type="binding site" evidence="9">
    <location>
        <begin position="337"/>
        <end position="339"/>
    </location>
    <ligand>
        <name>2-[(2R,5Z)-2-carboxy-4-methylthiazol-5(2H)-ylidene]ethyl phosphate</name>
        <dbReference type="ChEBI" id="CHEBI:62899"/>
    </ligand>
</feature>
<dbReference type="UniPathway" id="UPA00060">
    <property type="reaction ID" value="UER00141"/>
</dbReference>
<evidence type="ECO:0000256" key="7">
    <source>
        <dbReference type="ARBA" id="ARBA00047851"/>
    </source>
</evidence>
<keyword evidence="4 9" id="KW-0460">Magnesium</keyword>
<comment type="catalytic activity">
    <reaction evidence="8 9 10">
        <text>2-[(2R,5Z)-2-carboxy-4-methylthiazol-5(2H)-ylidene]ethyl phosphate + 4-amino-2-methyl-5-(diphosphooxymethyl)pyrimidine + 2 H(+) = thiamine phosphate + CO2 + diphosphate</text>
        <dbReference type="Rhea" id="RHEA:47844"/>
        <dbReference type="ChEBI" id="CHEBI:15378"/>
        <dbReference type="ChEBI" id="CHEBI:16526"/>
        <dbReference type="ChEBI" id="CHEBI:33019"/>
        <dbReference type="ChEBI" id="CHEBI:37575"/>
        <dbReference type="ChEBI" id="CHEBI:57841"/>
        <dbReference type="ChEBI" id="CHEBI:62899"/>
        <dbReference type="EC" id="2.5.1.3"/>
    </reaction>
</comment>
<accession>A0A4Q7VE88</accession>
<dbReference type="CDD" id="cd00564">
    <property type="entry name" value="TMP_TenI"/>
    <property type="match status" value="2"/>
</dbReference>
<feature type="binding site" evidence="9">
    <location>
        <position position="373"/>
    </location>
    <ligand>
        <name>2-[(2R,5Z)-2-carboxy-4-methylthiazol-5(2H)-ylidene]ethyl phosphate</name>
        <dbReference type="ChEBI" id="CHEBI:62899"/>
    </ligand>
</feature>
<evidence type="ECO:0000256" key="9">
    <source>
        <dbReference type="HAMAP-Rule" id="MF_00097"/>
    </source>
</evidence>
<keyword evidence="3 9" id="KW-0479">Metal-binding</keyword>
<dbReference type="PANTHER" id="PTHR20857:SF15">
    <property type="entry name" value="THIAMINE-PHOSPHATE SYNTHASE"/>
    <property type="match status" value="1"/>
</dbReference>
<feature type="binding site" evidence="9">
    <location>
        <position position="340"/>
    </location>
    <ligand>
        <name>4-amino-2-methyl-5-(diphosphooxymethyl)pyrimidine</name>
        <dbReference type="ChEBI" id="CHEBI:57841"/>
    </ligand>
</feature>
<dbReference type="Gene3D" id="3.20.20.70">
    <property type="entry name" value="Aldolase class I"/>
    <property type="match status" value="2"/>
</dbReference>
<feature type="domain" description="Thiamine phosphate synthase/TenI" evidence="12">
    <location>
        <begin position="6"/>
        <end position="177"/>
    </location>
</feature>
<feature type="binding site" evidence="9">
    <location>
        <position position="272"/>
    </location>
    <ligand>
        <name>4-amino-2-methyl-5-(diphosphooxymethyl)pyrimidine</name>
        <dbReference type="ChEBI" id="CHEBI:57841"/>
    </ligand>
</feature>
<dbReference type="GO" id="GO:0005737">
    <property type="term" value="C:cytoplasm"/>
    <property type="evidence" value="ECO:0007669"/>
    <property type="project" value="TreeGrafter"/>
</dbReference>
<organism evidence="13 14">
    <name type="scientific">Ancylomarina subtilis</name>
    <dbReference type="NCBI Taxonomy" id="1639035"/>
    <lineage>
        <taxon>Bacteria</taxon>
        <taxon>Pseudomonadati</taxon>
        <taxon>Bacteroidota</taxon>
        <taxon>Bacteroidia</taxon>
        <taxon>Marinilabiliales</taxon>
        <taxon>Marinifilaceae</taxon>
        <taxon>Ancylomarina</taxon>
    </lineage>
</organism>
<dbReference type="EMBL" id="SHKN01000002">
    <property type="protein sequence ID" value="RZT93412.1"/>
    <property type="molecule type" value="Genomic_DNA"/>
</dbReference>
<dbReference type="Pfam" id="PF02581">
    <property type="entry name" value="TMP-TENI"/>
    <property type="match status" value="2"/>
</dbReference>
<dbReference type="GO" id="GO:0004789">
    <property type="term" value="F:thiamine-phosphate diphosphorylase activity"/>
    <property type="evidence" value="ECO:0007669"/>
    <property type="project" value="UniProtKB-UniRule"/>
</dbReference>
<evidence type="ECO:0000256" key="2">
    <source>
        <dbReference type="ARBA" id="ARBA00022679"/>
    </source>
</evidence>
<feature type="binding site" evidence="9">
    <location>
        <begin position="240"/>
        <end position="244"/>
    </location>
    <ligand>
        <name>4-amino-2-methyl-5-(diphosphooxymethyl)pyrimidine</name>
        <dbReference type="ChEBI" id="CHEBI:57841"/>
    </ligand>
</feature>
<comment type="catalytic activity">
    <reaction evidence="7 9 10">
        <text>2-(2-carboxy-4-methylthiazol-5-yl)ethyl phosphate + 4-amino-2-methyl-5-(diphosphooxymethyl)pyrimidine + 2 H(+) = thiamine phosphate + CO2 + diphosphate</text>
        <dbReference type="Rhea" id="RHEA:47848"/>
        <dbReference type="ChEBI" id="CHEBI:15378"/>
        <dbReference type="ChEBI" id="CHEBI:16526"/>
        <dbReference type="ChEBI" id="CHEBI:33019"/>
        <dbReference type="ChEBI" id="CHEBI:37575"/>
        <dbReference type="ChEBI" id="CHEBI:57841"/>
        <dbReference type="ChEBI" id="CHEBI:62890"/>
        <dbReference type="EC" id="2.5.1.3"/>
    </reaction>
</comment>
<keyword evidence="14" id="KW-1185">Reference proteome</keyword>
<dbReference type="PANTHER" id="PTHR20857">
    <property type="entry name" value="THIAMINE-PHOSPHATE PYROPHOSPHORYLASE"/>
    <property type="match status" value="1"/>
</dbReference>
<reference evidence="13 14" key="1">
    <citation type="submission" date="2019-02" db="EMBL/GenBank/DDBJ databases">
        <title>Genomic Encyclopedia of Type Strains, Phase IV (KMG-IV): sequencing the most valuable type-strain genomes for metagenomic binning, comparative biology and taxonomic classification.</title>
        <authorList>
            <person name="Goeker M."/>
        </authorList>
    </citation>
    <scope>NUCLEOTIDE SEQUENCE [LARGE SCALE GENOMIC DNA]</scope>
    <source>
        <strain evidence="13 14">DSM 28825</strain>
    </source>
</reference>
<dbReference type="OrthoDB" id="9812206at2"/>
<name>A0A4Q7VE88_9BACT</name>
<comment type="function">
    <text evidence="9">Condenses 4-methyl-5-(beta-hydroxyethyl)thiazole monophosphate (THZ-P) and 2-methyl-4-amino-5-hydroxymethyl pyrimidine pyrophosphate (HMP-PP) to form thiamine monophosphate (TMP).</text>
</comment>
<dbReference type="InterPro" id="IPR013785">
    <property type="entry name" value="Aldolase_TIM"/>
</dbReference>
<dbReference type="HAMAP" id="MF_00097">
    <property type="entry name" value="TMP_synthase"/>
    <property type="match status" value="1"/>
</dbReference>
<dbReference type="AlphaFoldDB" id="A0A4Q7VE88"/>
<evidence type="ECO:0000256" key="1">
    <source>
        <dbReference type="ARBA" id="ARBA00005165"/>
    </source>
</evidence>
<feature type="binding site" evidence="9">
    <location>
        <position position="273"/>
    </location>
    <ligand>
        <name>Mg(2+)</name>
        <dbReference type="ChEBI" id="CHEBI:18420"/>
    </ligand>
</feature>
<evidence type="ECO:0000256" key="5">
    <source>
        <dbReference type="ARBA" id="ARBA00022977"/>
    </source>
</evidence>
<evidence type="ECO:0000313" key="13">
    <source>
        <dbReference type="EMBL" id="RZT93412.1"/>
    </source>
</evidence>
<dbReference type="InterPro" id="IPR036206">
    <property type="entry name" value="ThiamineP_synth_sf"/>
</dbReference>
<comment type="catalytic activity">
    <reaction evidence="6 9 10">
        <text>4-methyl-5-(2-phosphooxyethyl)-thiazole + 4-amino-2-methyl-5-(diphosphooxymethyl)pyrimidine + H(+) = thiamine phosphate + diphosphate</text>
        <dbReference type="Rhea" id="RHEA:22328"/>
        <dbReference type="ChEBI" id="CHEBI:15378"/>
        <dbReference type="ChEBI" id="CHEBI:33019"/>
        <dbReference type="ChEBI" id="CHEBI:37575"/>
        <dbReference type="ChEBI" id="CHEBI:57841"/>
        <dbReference type="ChEBI" id="CHEBI:58296"/>
        <dbReference type="EC" id="2.5.1.3"/>
    </reaction>
</comment>
<evidence type="ECO:0000256" key="8">
    <source>
        <dbReference type="ARBA" id="ARBA00047883"/>
    </source>
</evidence>
<feature type="binding site" evidence="9">
    <location>
        <position position="311"/>
    </location>
    <ligand>
        <name>4-amino-2-methyl-5-(diphosphooxymethyl)pyrimidine</name>
        <dbReference type="ChEBI" id="CHEBI:57841"/>
    </ligand>
</feature>
<feature type="domain" description="Thiamine phosphate synthase/TenI" evidence="12">
    <location>
        <begin position="214"/>
        <end position="396"/>
    </location>
</feature>
<evidence type="ECO:0000256" key="10">
    <source>
        <dbReference type="RuleBase" id="RU003826"/>
    </source>
</evidence>
<evidence type="ECO:0000256" key="6">
    <source>
        <dbReference type="ARBA" id="ARBA00047334"/>
    </source>
</evidence>
<dbReference type="GO" id="GO:0000287">
    <property type="term" value="F:magnesium ion binding"/>
    <property type="evidence" value="ECO:0007669"/>
    <property type="project" value="UniProtKB-UniRule"/>
</dbReference>
<feature type="binding site" evidence="9">
    <location>
        <position position="292"/>
    </location>
    <ligand>
        <name>Mg(2+)</name>
        <dbReference type="ChEBI" id="CHEBI:18420"/>
    </ligand>
</feature>
<comment type="caution">
    <text evidence="13">The sequence shown here is derived from an EMBL/GenBank/DDBJ whole genome shotgun (WGS) entry which is preliminary data.</text>
</comment>
<dbReference type="NCBIfam" id="NF000736">
    <property type="entry name" value="PRK00043.2-3"/>
    <property type="match status" value="1"/>
</dbReference>
<comment type="pathway">
    <text evidence="1 9 11">Cofactor biosynthesis; thiamine diphosphate biosynthesis; thiamine phosphate from 4-amino-2-methyl-5-diphosphomethylpyrimidine and 4-methyl-5-(2-phosphoethyl)-thiazole: step 1/1.</text>
</comment>
<evidence type="ECO:0000313" key="14">
    <source>
        <dbReference type="Proteomes" id="UP000293562"/>
    </source>
</evidence>
<keyword evidence="5 9" id="KW-0784">Thiamine biosynthesis</keyword>
<dbReference type="NCBIfam" id="TIGR00693">
    <property type="entry name" value="thiE"/>
    <property type="match status" value="1"/>
</dbReference>
<dbReference type="Proteomes" id="UP000293562">
    <property type="component" value="Unassembled WGS sequence"/>
</dbReference>
<proteinExistence type="inferred from homology"/>
<dbReference type="InterPro" id="IPR034291">
    <property type="entry name" value="TMP_synthase"/>
</dbReference>
<dbReference type="GO" id="GO:0009228">
    <property type="term" value="P:thiamine biosynthetic process"/>
    <property type="evidence" value="ECO:0007669"/>
    <property type="project" value="UniProtKB-KW"/>
</dbReference>
<evidence type="ECO:0000256" key="11">
    <source>
        <dbReference type="RuleBase" id="RU004253"/>
    </source>
</evidence>
<dbReference type="InterPro" id="IPR022998">
    <property type="entry name" value="ThiamineP_synth_TenI"/>
</dbReference>
<gene>
    <name evidence="9" type="primary">thiE</name>
    <name evidence="13" type="ORF">EV201_2573</name>
</gene>
<comment type="similarity">
    <text evidence="9 10">Belongs to the thiamine-phosphate synthase family.</text>
</comment>
<protein>
    <recommendedName>
        <fullName evidence="9">Thiamine-phosphate synthase</fullName>
        <shortName evidence="9">TP synthase</shortName>
        <shortName evidence="9">TPS</shortName>
        <ecNumber evidence="9">2.5.1.3</ecNumber>
    </recommendedName>
    <alternativeName>
        <fullName evidence="9">Thiamine-phosphate pyrophosphorylase</fullName>
        <shortName evidence="9">TMP pyrophosphorylase</shortName>
        <shortName evidence="9">TMP-PPase</shortName>
    </alternativeName>
</protein>
<evidence type="ECO:0000256" key="4">
    <source>
        <dbReference type="ARBA" id="ARBA00022842"/>
    </source>
</evidence>